<name>A0ABY5PL11_9ACTN</name>
<evidence type="ECO:0000256" key="2">
    <source>
        <dbReference type="SAM" id="Phobius"/>
    </source>
</evidence>
<keyword evidence="2" id="KW-0812">Transmembrane</keyword>
<feature type="compositionally biased region" description="Basic and acidic residues" evidence="1">
    <location>
        <begin position="199"/>
        <end position="211"/>
    </location>
</feature>
<organism evidence="3 4">
    <name type="scientific">Svornostia abyssi</name>
    <dbReference type="NCBI Taxonomy" id="2898438"/>
    <lineage>
        <taxon>Bacteria</taxon>
        <taxon>Bacillati</taxon>
        <taxon>Actinomycetota</taxon>
        <taxon>Thermoleophilia</taxon>
        <taxon>Solirubrobacterales</taxon>
        <taxon>Baekduiaceae</taxon>
        <taxon>Svornostia</taxon>
    </lineage>
</organism>
<feature type="region of interest" description="Disordered" evidence="1">
    <location>
        <begin position="126"/>
        <end position="217"/>
    </location>
</feature>
<keyword evidence="4" id="KW-1185">Reference proteome</keyword>
<keyword evidence="2" id="KW-0472">Membrane</keyword>
<reference evidence="4" key="1">
    <citation type="submission" date="2021-11" db="EMBL/GenBank/DDBJ databases">
        <title>Cultivation dependent microbiological survey of springs from the worlds oldest radium mine currently devoted to the extraction of radon-saturated water.</title>
        <authorList>
            <person name="Kapinusova G."/>
            <person name="Smrhova T."/>
            <person name="Strejcek M."/>
            <person name="Suman J."/>
            <person name="Jani K."/>
            <person name="Pajer P."/>
            <person name="Uhlik O."/>
        </authorList>
    </citation>
    <scope>NUCLEOTIDE SEQUENCE [LARGE SCALE GENOMIC DNA]</scope>
    <source>
        <strain evidence="4">J379</strain>
    </source>
</reference>
<protein>
    <submittedName>
        <fullName evidence="3">Zinc ribbon domain-containing protein</fullName>
    </submittedName>
</protein>
<sequence>MSFTDERIAAPAPIARAPWEQCDSCQAPVDDTQRYCVACGAHQRRSNDPAARFFADARRPKTPAVPAPEAGSRRTVPTIVAAGLIALLPVAAGIGILVGRGASSNDDVLVEALKAQKVEVVQVGGGAAGATGDAAATGDEEASADASASDKDETSTSSKPAKILATGPAGSARQLAGTKPTKKDVEESKKAVERINSTKGDEYVDSQRDLPDQIVVP</sequence>
<evidence type="ECO:0000313" key="4">
    <source>
        <dbReference type="Proteomes" id="UP001058860"/>
    </source>
</evidence>
<feature type="transmembrane region" description="Helical" evidence="2">
    <location>
        <begin position="79"/>
        <end position="99"/>
    </location>
</feature>
<gene>
    <name evidence="3" type="ORF">LRS13_07570</name>
</gene>
<dbReference type="Proteomes" id="UP001058860">
    <property type="component" value="Chromosome"/>
</dbReference>
<evidence type="ECO:0000256" key="1">
    <source>
        <dbReference type="SAM" id="MobiDB-lite"/>
    </source>
</evidence>
<dbReference type="RefSeq" id="WP_353865831.1">
    <property type="nucleotide sequence ID" value="NZ_CP088295.1"/>
</dbReference>
<feature type="compositionally biased region" description="Basic and acidic residues" evidence="1">
    <location>
        <begin position="181"/>
        <end position="193"/>
    </location>
</feature>
<accession>A0ABY5PL11</accession>
<evidence type="ECO:0000313" key="3">
    <source>
        <dbReference type="EMBL" id="UUY05371.1"/>
    </source>
</evidence>
<proteinExistence type="predicted"/>
<dbReference type="EMBL" id="CP088295">
    <property type="protein sequence ID" value="UUY05371.1"/>
    <property type="molecule type" value="Genomic_DNA"/>
</dbReference>
<keyword evidence="2" id="KW-1133">Transmembrane helix</keyword>